<evidence type="ECO:0000313" key="1">
    <source>
        <dbReference type="EMBL" id="TKW65546.1"/>
    </source>
</evidence>
<name>A0A533I1L5_PARDE</name>
<keyword evidence="1" id="KW-0808">Transferase</keyword>
<organism evidence="1 2">
    <name type="scientific">Paracoccus denitrificans</name>
    <dbReference type="NCBI Taxonomy" id="266"/>
    <lineage>
        <taxon>Bacteria</taxon>
        <taxon>Pseudomonadati</taxon>
        <taxon>Pseudomonadota</taxon>
        <taxon>Alphaproteobacteria</taxon>
        <taxon>Rhodobacterales</taxon>
        <taxon>Paracoccaceae</taxon>
        <taxon>Paracoccus</taxon>
    </lineage>
</organism>
<dbReference type="Gene3D" id="3.90.550.10">
    <property type="entry name" value="Spore Coat Polysaccharide Biosynthesis Protein SpsA, Chain A"/>
    <property type="match status" value="1"/>
</dbReference>
<dbReference type="InterPro" id="IPR029063">
    <property type="entry name" value="SAM-dependent_MTases_sf"/>
</dbReference>
<dbReference type="AlphaFoldDB" id="A0A533I1L5"/>
<comment type="caution">
    <text evidence="1">The sequence shown here is derived from an EMBL/GenBank/DDBJ whole genome shotgun (WGS) entry which is preliminary data.</text>
</comment>
<dbReference type="Proteomes" id="UP000315344">
    <property type="component" value="Unassembled WGS sequence"/>
</dbReference>
<accession>A0A533I1L5</accession>
<proteinExistence type="predicted"/>
<gene>
    <name evidence="1" type="ORF">DI616_14180</name>
</gene>
<dbReference type="EMBL" id="VAFL01000012">
    <property type="protein sequence ID" value="TKW65546.1"/>
    <property type="molecule type" value="Genomic_DNA"/>
</dbReference>
<protein>
    <submittedName>
        <fullName evidence="1">Glycosyltransferase family 2 protein</fullName>
    </submittedName>
</protein>
<evidence type="ECO:0000313" key="2">
    <source>
        <dbReference type="Proteomes" id="UP000315344"/>
    </source>
</evidence>
<dbReference type="InterPro" id="IPR029044">
    <property type="entry name" value="Nucleotide-diphossugar_trans"/>
</dbReference>
<dbReference type="Pfam" id="PF13704">
    <property type="entry name" value="Glyco_tranf_2_4"/>
    <property type="match status" value="1"/>
</dbReference>
<dbReference type="SUPFAM" id="SSF53448">
    <property type="entry name" value="Nucleotide-diphospho-sugar transferases"/>
    <property type="match status" value="1"/>
</dbReference>
<dbReference type="GO" id="GO:0016740">
    <property type="term" value="F:transferase activity"/>
    <property type="evidence" value="ECO:0007669"/>
    <property type="project" value="UniProtKB-KW"/>
</dbReference>
<sequence>MPKKILFTAVKNEAPFLLEWIAYHRSIGFDTIIIVSNDSDDGTTELLDALQAAGELHHIHHSVGPNQSPQGKAALAANASGLIEDGDWVIWLDADEFLNIHTGDGKLGDLIAAVDDASGMIIPWRLFGDGGNDGAGPWRFVSDGFTGAASLDNPLNWQLKTFYRHGDGRTKLAHLAPHRPALTRGAGFTNADFITPAGQPIDGTDKVTKNWLGGVTAPGNAKVPPADLSWEIAQINHYSVRTGQLFGLKRYRGRGFRGKRKTVGVRHTERFFQNHNLNDCDDRSILRHETSSMAELNRLLAIDDVRIAHERGQKLTAERIAAMNERDALEPVADPMASDDAVDAAPALFVPGVTLPDAEQALLEREYAQHDVILEYGSGGSTLLAAQQEHALVMSVESDAAWADNMRAVLQRDYPDAPVRIHTADIGPTKKWGRPANEQSWRKFPNYPMQVWDMDWFRHPDLILIDGRFRVGCFLNALFRIERPVTVLFDDYATGRHYAAAVEAFVKPRSIVGRMARFEIEPTALPPARLTEIISLILNPE</sequence>
<reference evidence="1 2" key="1">
    <citation type="journal article" date="2017" name="Nat. Commun.">
        <title>In situ click chemistry generation of cyclooxygenase-2 inhibitors.</title>
        <authorList>
            <person name="Bhardwaj A."/>
            <person name="Kaur J."/>
            <person name="Wuest M."/>
            <person name="Wuest F."/>
        </authorList>
    </citation>
    <scope>NUCLEOTIDE SEQUENCE [LARGE SCALE GENOMIC DNA]</scope>
    <source>
        <strain evidence="1">S2_012_000_R3_94</strain>
    </source>
</reference>
<dbReference type="Gene3D" id="3.40.50.150">
    <property type="entry name" value="Vaccinia Virus protein VP39"/>
    <property type="match status" value="1"/>
</dbReference>